<evidence type="ECO:0000256" key="2">
    <source>
        <dbReference type="ARBA" id="ARBA00006706"/>
    </source>
</evidence>
<keyword evidence="6" id="KW-0414">Isoprene biosynthesis</keyword>
<protein>
    <submittedName>
        <fullName evidence="7">Uncharacterized protein</fullName>
    </submittedName>
</protein>
<organism evidence="7 8">
    <name type="scientific">Durusdinium trenchii</name>
    <dbReference type="NCBI Taxonomy" id="1381693"/>
    <lineage>
        <taxon>Eukaryota</taxon>
        <taxon>Sar</taxon>
        <taxon>Alveolata</taxon>
        <taxon>Dinophyceae</taxon>
        <taxon>Suessiales</taxon>
        <taxon>Symbiodiniaceae</taxon>
        <taxon>Durusdinium</taxon>
    </lineage>
</organism>
<dbReference type="PROSITE" id="PS00444">
    <property type="entry name" value="POLYPRENYL_SYNTHASE_2"/>
    <property type="match status" value="1"/>
</dbReference>
<keyword evidence="5" id="KW-0460">Magnesium</keyword>
<dbReference type="CDD" id="cd00685">
    <property type="entry name" value="Trans_IPPS_HT"/>
    <property type="match status" value="1"/>
</dbReference>
<dbReference type="InterPro" id="IPR012337">
    <property type="entry name" value="RNaseH-like_sf"/>
</dbReference>
<reference evidence="7 8" key="1">
    <citation type="submission" date="2024-02" db="EMBL/GenBank/DDBJ databases">
        <authorList>
            <person name="Chen Y."/>
            <person name="Shah S."/>
            <person name="Dougan E. K."/>
            <person name="Thang M."/>
            <person name="Chan C."/>
        </authorList>
    </citation>
    <scope>NUCLEOTIDE SEQUENCE [LARGE SCALE GENOMIC DNA]</scope>
</reference>
<accession>A0ABP0Q5M6</accession>
<dbReference type="Pfam" id="PF00348">
    <property type="entry name" value="polyprenyl_synt"/>
    <property type="match status" value="1"/>
</dbReference>
<evidence type="ECO:0000313" key="7">
    <source>
        <dbReference type="EMBL" id="CAK9083537.1"/>
    </source>
</evidence>
<comment type="similarity">
    <text evidence="2">Belongs to the FPP/GGPP synthase family.</text>
</comment>
<evidence type="ECO:0000313" key="8">
    <source>
        <dbReference type="Proteomes" id="UP001642484"/>
    </source>
</evidence>
<dbReference type="EMBL" id="CAXAMN010024062">
    <property type="protein sequence ID" value="CAK9083537.1"/>
    <property type="molecule type" value="Genomic_DNA"/>
</dbReference>
<keyword evidence="8" id="KW-1185">Reference proteome</keyword>
<comment type="caution">
    <text evidence="7">The sequence shown here is derived from an EMBL/GenBank/DDBJ whole genome shotgun (WGS) entry which is preliminary data.</text>
</comment>
<sequence>MPSTTPADVGWHELTDFMAALLGLDANPLIWTRYGLDLLGISLNSISIGEATGSDERLSEFDLGHCGSTFDARMEFMVNTHGWMASDEMFYYTQSLMWSGSDMKFSPPVLWDITKQDFDEAGHGEPNFYNNSTTVLPILVRSHWGAVEITKRGDQTSITFIQIHADFRDRLTMILARFLDIAPHRIQIHMLPEYYRPHLCGWHLMMRWYSWGGHHQTIADLTDQLPLPPNVSDLVDDVLRSSREDWQEESIDRGVGELAFRLRKNFVLILAHSHVQGRPHTQVALHVEHPPPPVVRTVQVATEPTLTREQRIQQRLAHFQQFRGWLATDEMDYTLEGPRALSTNTLFCAPAVWNTQTGNLAFLNDLVPEYAAFGHVIWHIVVNNHWIAVEAYFSTAGANFGATVPVDMRELLRPLFDHLVHITEVDRSTLQFTFLDQVAPTHMCGYHLLRQLFRRLEADQIALNPTQTLQLQSSKMKLPSCGNKHRLVSRQDFERIRDNPVSAFKAMLAEVDEPTAEQAVLYGFRQIRYPGGNQPDQMLQMIAKIPFAQRSKILEDNIHVVPRHTIELAGWPAATAAEHVEKEDMHHLIYDCEPLHALTGVPIHHELGENFSLLGHIAHPQFIARRRLQFTLAADLEVSETFDPSCLVRLWTDGSLVLGESFWLATATYAIVDEQINIVKKGLISHWALSAYAAELWPVVSACVTASTKVIIFSDCLNVVNHAQHLFQGGSVDPSWSCLEWWQALEKIVHLRSRDVARPFWIEWIPAHKLEHIPDYLLSDDLAALHNTTVEHITRNRRCDIAAKEFAQGLCPINLEMFSEMKKAVETHQRWLINLHAMMPTGDPGAGLIHGNDENDDAAPDLPWRPKIPKRLPPPPTWKAPKEDWDTLCAFLSGLYWQVDCSQSFSFCELAVFYHQAGFCLSGDLEVCTLYDIYKLMRECILQLSKMPNVDAFPGLFSSTKPRSCGRVLPQGCIDGAIPFHSDEVRVMIASAFAKGAGRQIESWRLCIGGSTPTSTEPKDRRKVSLLGGDSLYATAQWAMATWLTAMATQAKLDSRACRKLIANTIAAYSDGQLRKRELTRGSFSVWIWNLDLTVKQYLEIEKVAGVAAFFGASTACAAFVNKVSDDIATQLAEFGSDLGLVVSLLKDVRTVGMTTALKLGRISAPIIFALQRDQRLKELLSTRLENAEDFEEALRRVKEHGMMPTIHLVNKLGARATARLECLEESKEKEALLTLVRGVACLHLMEDGEVSNEDSVVADMVVNPDPESRVFDMKVANLRLRAQLQRIHSSEQRSKHRRGVSNTGRSVVALADDETRAPQGLGLEFNSEEVEWLILRGLERRTPLPEQLDLTHLLSCVSKGQDQVQERLLGLQEAAQSTKLKKAINEVFSSGGKRLRPALCLLVHSMLNESIGPGAQAAYDKVITLATSIEIIHTASLVHDTRRSSGGADGDDILDDADQRRQRQTMHQIFGPDVAVLSPSALGRRWRLPVRSRILEGRGASGLIESLEDDEVTRLVSLVIEEFGYGELAQSAKRFDTNVTLFNYLKKSFYKTASLLAAACRASAVLTGLRCEDVLYTYGFYLGLAFQIADDVLDFTGGEELGKPVGQDLSEGNLTAPVILCVNGNEEPGTAPSVCFASLPRPRRVRRFLRG</sequence>
<keyword evidence="4" id="KW-0479">Metal-binding</keyword>
<evidence type="ECO:0000256" key="4">
    <source>
        <dbReference type="ARBA" id="ARBA00022723"/>
    </source>
</evidence>
<dbReference type="PANTHER" id="PTHR12001">
    <property type="entry name" value="GERANYLGERANYL PYROPHOSPHATE SYNTHASE"/>
    <property type="match status" value="1"/>
</dbReference>
<comment type="cofactor">
    <cofactor evidence="1">
        <name>Mg(2+)</name>
        <dbReference type="ChEBI" id="CHEBI:18420"/>
    </cofactor>
</comment>
<dbReference type="InterPro" id="IPR000092">
    <property type="entry name" value="Polyprenyl_synt"/>
</dbReference>
<keyword evidence="3" id="KW-0808">Transferase</keyword>
<evidence type="ECO:0000256" key="1">
    <source>
        <dbReference type="ARBA" id="ARBA00001946"/>
    </source>
</evidence>
<dbReference type="Gene3D" id="1.10.600.10">
    <property type="entry name" value="Farnesyl Diphosphate Synthase"/>
    <property type="match status" value="2"/>
</dbReference>
<proteinExistence type="inferred from homology"/>
<dbReference type="PANTHER" id="PTHR12001:SF69">
    <property type="entry name" value="ALL TRANS-POLYPRENYL-DIPHOSPHATE SYNTHASE PDSS1"/>
    <property type="match status" value="1"/>
</dbReference>
<dbReference type="SUPFAM" id="SSF53098">
    <property type="entry name" value="Ribonuclease H-like"/>
    <property type="match status" value="1"/>
</dbReference>
<dbReference type="InterPro" id="IPR036397">
    <property type="entry name" value="RNaseH_sf"/>
</dbReference>
<dbReference type="Proteomes" id="UP001642484">
    <property type="component" value="Unassembled WGS sequence"/>
</dbReference>
<dbReference type="InterPro" id="IPR033749">
    <property type="entry name" value="Polyprenyl_synt_CS"/>
</dbReference>
<dbReference type="InterPro" id="IPR008949">
    <property type="entry name" value="Isoprenoid_synthase_dom_sf"/>
</dbReference>
<name>A0ABP0Q5M6_9DINO</name>
<dbReference type="Gene3D" id="3.30.420.10">
    <property type="entry name" value="Ribonuclease H-like superfamily/Ribonuclease H"/>
    <property type="match status" value="1"/>
</dbReference>
<evidence type="ECO:0000256" key="3">
    <source>
        <dbReference type="ARBA" id="ARBA00022679"/>
    </source>
</evidence>
<gene>
    <name evidence="7" type="ORF">CCMP2556_LOCUS40713</name>
</gene>
<evidence type="ECO:0000256" key="5">
    <source>
        <dbReference type="ARBA" id="ARBA00022842"/>
    </source>
</evidence>
<dbReference type="SUPFAM" id="SSF48576">
    <property type="entry name" value="Terpenoid synthases"/>
    <property type="match status" value="2"/>
</dbReference>
<evidence type="ECO:0000256" key="6">
    <source>
        <dbReference type="ARBA" id="ARBA00023229"/>
    </source>
</evidence>